<reference evidence="1 2" key="3">
    <citation type="journal article" date="2010" name="BMC Genomics">
        <title>Transcriptome sequencing and comparative analysis of cucumber flowers with different sex types.</title>
        <authorList>
            <person name="Guo S."/>
            <person name="Zheng Y."/>
            <person name="Joung J.G."/>
            <person name="Liu S."/>
            <person name="Zhang Z."/>
            <person name="Crasta O.R."/>
            <person name="Sobral B.W."/>
            <person name="Xu Y."/>
            <person name="Huang S."/>
            <person name="Fei Z."/>
        </authorList>
    </citation>
    <scope>NUCLEOTIDE SEQUENCE [LARGE SCALE GENOMIC DNA]</scope>
    <source>
        <strain evidence="2">cv. 9930</strain>
    </source>
</reference>
<reference evidence="1 2" key="2">
    <citation type="journal article" date="2009" name="PLoS ONE">
        <title>An integrated genetic and cytogenetic map of the cucumber genome.</title>
        <authorList>
            <person name="Ren Y."/>
            <person name="Zhang Z."/>
            <person name="Liu J."/>
            <person name="Staub J.E."/>
            <person name="Han Y."/>
            <person name="Cheng Z."/>
            <person name="Li X."/>
            <person name="Lu J."/>
            <person name="Miao H."/>
            <person name="Kang H."/>
            <person name="Xie B."/>
            <person name="Gu X."/>
            <person name="Wang X."/>
            <person name="Du Y."/>
            <person name="Jin W."/>
            <person name="Huang S."/>
        </authorList>
    </citation>
    <scope>NUCLEOTIDE SEQUENCE [LARGE SCALE GENOMIC DNA]</scope>
    <source>
        <strain evidence="2">cv. 9930</strain>
    </source>
</reference>
<accession>A0A0A0LY47</accession>
<dbReference type="EMBL" id="CM002922">
    <property type="protein sequence ID" value="KGN64896.1"/>
    <property type="molecule type" value="Genomic_DNA"/>
</dbReference>
<evidence type="ECO:0000313" key="1">
    <source>
        <dbReference type="EMBL" id="KGN64896.1"/>
    </source>
</evidence>
<dbReference type="AlphaFoldDB" id="A0A0A0LY47"/>
<gene>
    <name evidence="1" type="ORF">Csa_1G145975</name>
</gene>
<sequence length="109" mass="11422">MFLIANAASTLNRAAVPFSNANTTLVFNAKPGSGITGSRARTTNRVTFLKSSWIPFSRISSPYSSAARALAIAAVSRRLLRATCSAAPAVSSKASRAALRPSLVRVCSH</sequence>
<evidence type="ECO:0000313" key="2">
    <source>
        <dbReference type="Proteomes" id="UP000029981"/>
    </source>
</evidence>
<organism evidence="1 2">
    <name type="scientific">Cucumis sativus</name>
    <name type="common">Cucumber</name>
    <dbReference type="NCBI Taxonomy" id="3659"/>
    <lineage>
        <taxon>Eukaryota</taxon>
        <taxon>Viridiplantae</taxon>
        <taxon>Streptophyta</taxon>
        <taxon>Embryophyta</taxon>
        <taxon>Tracheophyta</taxon>
        <taxon>Spermatophyta</taxon>
        <taxon>Magnoliopsida</taxon>
        <taxon>eudicotyledons</taxon>
        <taxon>Gunneridae</taxon>
        <taxon>Pentapetalae</taxon>
        <taxon>rosids</taxon>
        <taxon>fabids</taxon>
        <taxon>Cucurbitales</taxon>
        <taxon>Cucurbitaceae</taxon>
        <taxon>Benincaseae</taxon>
        <taxon>Cucumis</taxon>
    </lineage>
</organism>
<reference evidence="1 2" key="1">
    <citation type="journal article" date="2009" name="Nat. Genet.">
        <title>The genome of the cucumber, Cucumis sativus L.</title>
        <authorList>
            <person name="Huang S."/>
            <person name="Li R."/>
            <person name="Zhang Z."/>
            <person name="Li L."/>
            <person name="Gu X."/>
            <person name="Fan W."/>
            <person name="Lucas W.J."/>
            <person name="Wang X."/>
            <person name="Xie B."/>
            <person name="Ni P."/>
            <person name="Ren Y."/>
            <person name="Zhu H."/>
            <person name="Li J."/>
            <person name="Lin K."/>
            <person name="Jin W."/>
            <person name="Fei Z."/>
            <person name="Li G."/>
            <person name="Staub J."/>
            <person name="Kilian A."/>
            <person name="van der Vossen E.A."/>
            <person name="Wu Y."/>
            <person name="Guo J."/>
            <person name="He J."/>
            <person name="Jia Z."/>
            <person name="Ren Y."/>
            <person name="Tian G."/>
            <person name="Lu Y."/>
            <person name="Ruan J."/>
            <person name="Qian W."/>
            <person name="Wang M."/>
            <person name="Huang Q."/>
            <person name="Li B."/>
            <person name="Xuan Z."/>
            <person name="Cao J."/>
            <person name="Asan"/>
            <person name="Wu Z."/>
            <person name="Zhang J."/>
            <person name="Cai Q."/>
            <person name="Bai Y."/>
            <person name="Zhao B."/>
            <person name="Han Y."/>
            <person name="Li Y."/>
            <person name="Li X."/>
            <person name="Wang S."/>
            <person name="Shi Q."/>
            <person name="Liu S."/>
            <person name="Cho W.K."/>
            <person name="Kim J.Y."/>
            <person name="Xu Y."/>
            <person name="Heller-Uszynska K."/>
            <person name="Miao H."/>
            <person name="Cheng Z."/>
            <person name="Zhang S."/>
            <person name="Wu J."/>
            <person name="Yang Y."/>
            <person name="Kang H."/>
            <person name="Li M."/>
            <person name="Liang H."/>
            <person name="Ren X."/>
            <person name="Shi Z."/>
            <person name="Wen M."/>
            <person name="Jian M."/>
            <person name="Yang H."/>
            <person name="Zhang G."/>
            <person name="Yang Z."/>
            <person name="Chen R."/>
            <person name="Liu S."/>
            <person name="Li J."/>
            <person name="Ma L."/>
            <person name="Liu H."/>
            <person name="Zhou Y."/>
            <person name="Zhao J."/>
            <person name="Fang X."/>
            <person name="Li G."/>
            <person name="Fang L."/>
            <person name="Li Y."/>
            <person name="Liu D."/>
            <person name="Zheng H."/>
            <person name="Zhang Y."/>
            <person name="Qin N."/>
            <person name="Li Z."/>
            <person name="Yang G."/>
            <person name="Yang S."/>
            <person name="Bolund L."/>
            <person name="Kristiansen K."/>
            <person name="Zheng H."/>
            <person name="Li S."/>
            <person name="Zhang X."/>
            <person name="Yang H."/>
            <person name="Wang J."/>
            <person name="Sun R."/>
            <person name="Zhang B."/>
            <person name="Jiang S."/>
            <person name="Wang J."/>
            <person name="Du Y."/>
            <person name="Li S."/>
        </authorList>
    </citation>
    <scope>NUCLEOTIDE SEQUENCE [LARGE SCALE GENOMIC DNA]</scope>
    <source>
        <strain evidence="2">cv. 9930</strain>
    </source>
</reference>
<proteinExistence type="predicted"/>
<keyword evidence="2" id="KW-1185">Reference proteome</keyword>
<name>A0A0A0LY47_CUCSA</name>
<dbReference type="Gramene" id="KGN64896">
    <property type="protein sequence ID" value="KGN64896"/>
    <property type="gene ID" value="Csa_1G145975"/>
</dbReference>
<protein>
    <submittedName>
        <fullName evidence="1">Uncharacterized protein</fullName>
    </submittedName>
</protein>
<reference evidence="1 2" key="4">
    <citation type="journal article" date="2011" name="BMC Genomics">
        <title>RNA-Seq improves annotation of protein-coding genes in the cucumber genome.</title>
        <authorList>
            <person name="Li Z."/>
            <person name="Zhang Z."/>
            <person name="Yan P."/>
            <person name="Huang S."/>
            <person name="Fei Z."/>
            <person name="Lin K."/>
        </authorList>
    </citation>
    <scope>NUCLEOTIDE SEQUENCE [LARGE SCALE GENOMIC DNA]</scope>
    <source>
        <strain evidence="2">cv. 9930</strain>
    </source>
</reference>
<dbReference type="Proteomes" id="UP000029981">
    <property type="component" value="Chromosome 1"/>
</dbReference>